<accession>A0A072PV64</accession>
<dbReference type="PANTHER" id="PTHR43205:SF42">
    <property type="entry name" value="ALCOHOL DEHYDROGENASE, ZINC-CONTAINING (AFU_ORTHOLOGUE AFUA_7G04530)"/>
    <property type="match status" value="1"/>
</dbReference>
<evidence type="ECO:0000313" key="1">
    <source>
        <dbReference type="EMBL" id="KEF63642.1"/>
    </source>
</evidence>
<name>A0A072PV64_9EURO</name>
<sequence>MEGFIVFDYEKEYPRALKDLAQWLAEGKIKRKETIVTGGLQNAENALRDLYTGRNTGKMLVEVKPVEESHKASL</sequence>
<dbReference type="HOGENOM" id="CLU_026673_25_3_1"/>
<dbReference type="RefSeq" id="XP_013266232.1">
    <property type="nucleotide sequence ID" value="XM_013410778.1"/>
</dbReference>
<gene>
    <name evidence="1" type="ORF">A1O9_01620</name>
</gene>
<dbReference type="STRING" id="1182545.A0A072PV64"/>
<keyword evidence="2" id="KW-1185">Reference proteome</keyword>
<protein>
    <recommendedName>
        <fullName evidence="3">Alcohol dehydrogenase-like C-terminal domain-containing protein</fullName>
    </recommendedName>
</protein>
<dbReference type="Proteomes" id="UP000027920">
    <property type="component" value="Unassembled WGS sequence"/>
</dbReference>
<dbReference type="Gene3D" id="3.40.50.720">
    <property type="entry name" value="NAD(P)-binding Rossmann-like Domain"/>
    <property type="match status" value="1"/>
</dbReference>
<dbReference type="EMBL" id="AMGV01000001">
    <property type="protein sequence ID" value="KEF63642.1"/>
    <property type="molecule type" value="Genomic_DNA"/>
</dbReference>
<evidence type="ECO:0000313" key="2">
    <source>
        <dbReference type="Proteomes" id="UP000027920"/>
    </source>
</evidence>
<dbReference type="GO" id="GO:0016628">
    <property type="term" value="F:oxidoreductase activity, acting on the CH-CH group of donors, NAD or NADP as acceptor"/>
    <property type="evidence" value="ECO:0007669"/>
    <property type="project" value="InterPro"/>
</dbReference>
<reference evidence="1 2" key="1">
    <citation type="submission" date="2013-03" db="EMBL/GenBank/DDBJ databases">
        <title>The Genome Sequence of Exophiala aquamarina CBS 119918.</title>
        <authorList>
            <consortium name="The Broad Institute Genomics Platform"/>
            <person name="Cuomo C."/>
            <person name="de Hoog S."/>
            <person name="Gorbushina A."/>
            <person name="Walker B."/>
            <person name="Young S.K."/>
            <person name="Zeng Q."/>
            <person name="Gargeya S."/>
            <person name="Fitzgerald M."/>
            <person name="Haas B."/>
            <person name="Abouelleil A."/>
            <person name="Allen A.W."/>
            <person name="Alvarado L."/>
            <person name="Arachchi H.M."/>
            <person name="Berlin A.M."/>
            <person name="Chapman S.B."/>
            <person name="Gainer-Dewar J."/>
            <person name="Goldberg J."/>
            <person name="Griggs A."/>
            <person name="Gujja S."/>
            <person name="Hansen M."/>
            <person name="Howarth C."/>
            <person name="Imamovic A."/>
            <person name="Ireland A."/>
            <person name="Larimer J."/>
            <person name="McCowan C."/>
            <person name="Murphy C."/>
            <person name="Pearson M."/>
            <person name="Poon T.W."/>
            <person name="Priest M."/>
            <person name="Roberts A."/>
            <person name="Saif S."/>
            <person name="Shea T."/>
            <person name="Sisk P."/>
            <person name="Sykes S."/>
            <person name="Wortman J."/>
            <person name="Nusbaum C."/>
            <person name="Birren B."/>
        </authorList>
    </citation>
    <scope>NUCLEOTIDE SEQUENCE [LARGE SCALE GENOMIC DNA]</scope>
    <source>
        <strain evidence="1 2">CBS 119918</strain>
    </source>
</reference>
<dbReference type="InterPro" id="IPR045010">
    <property type="entry name" value="MDR_fam"/>
</dbReference>
<evidence type="ECO:0008006" key="3">
    <source>
        <dbReference type="Google" id="ProtNLM"/>
    </source>
</evidence>
<comment type="caution">
    <text evidence="1">The sequence shown here is derived from an EMBL/GenBank/DDBJ whole genome shotgun (WGS) entry which is preliminary data.</text>
</comment>
<dbReference type="GeneID" id="25276566"/>
<proteinExistence type="predicted"/>
<dbReference type="VEuPathDB" id="FungiDB:A1O9_01620"/>
<dbReference type="AlphaFoldDB" id="A0A072PV64"/>
<dbReference type="PANTHER" id="PTHR43205">
    <property type="entry name" value="PROSTAGLANDIN REDUCTASE"/>
    <property type="match status" value="1"/>
</dbReference>
<dbReference type="Gene3D" id="3.90.180.10">
    <property type="entry name" value="Medium-chain alcohol dehydrogenases, catalytic domain"/>
    <property type="match status" value="1"/>
</dbReference>
<organism evidence="1 2">
    <name type="scientific">Exophiala aquamarina CBS 119918</name>
    <dbReference type="NCBI Taxonomy" id="1182545"/>
    <lineage>
        <taxon>Eukaryota</taxon>
        <taxon>Fungi</taxon>
        <taxon>Dikarya</taxon>
        <taxon>Ascomycota</taxon>
        <taxon>Pezizomycotina</taxon>
        <taxon>Eurotiomycetes</taxon>
        <taxon>Chaetothyriomycetidae</taxon>
        <taxon>Chaetothyriales</taxon>
        <taxon>Herpotrichiellaceae</taxon>
        <taxon>Exophiala</taxon>
    </lineage>
</organism>
<dbReference type="OrthoDB" id="809632at2759"/>